<reference evidence="1 2" key="1">
    <citation type="submission" date="2019-08" db="EMBL/GenBank/DDBJ databases">
        <title>100 year-old enigma solved: identification of Planctomyces bekefii, the type genus and species of the phylum Planctomycetes.</title>
        <authorList>
            <person name="Svetlana D.N."/>
            <person name="Overmann J."/>
        </authorList>
    </citation>
    <scope>NUCLEOTIDE SEQUENCE [LARGE SCALE GENOMIC DNA]</scope>
    <source>
        <strain evidence="1">Phe10_nw2017</strain>
    </source>
</reference>
<dbReference type="Proteomes" id="UP000321083">
    <property type="component" value="Unassembled WGS sequence"/>
</dbReference>
<evidence type="ECO:0000313" key="1">
    <source>
        <dbReference type="EMBL" id="TWW08537.1"/>
    </source>
</evidence>
<gene>
    <name evidence="1" type="ORF">E3A20_23350</name>
</gene>
<name>A0A5C6M2M7_9PLAN</name>
<dbReference type="EMBL" id="SRHE01000618">
    <property type="protein sequence ID" value="TWW08537.1"/>
    <property type="molecule type" value="Genomic_DNA"/>
</dbReference>
<reference evidence="1 2" key="2">
    <citation type="submission" date="2019-08" db="EMBL/GenBank/DDBJ databases">
        <authorList>
            <person name="Henke P."/>
        </authorList>
    </citation>
    <scope>NUCLEOTIDE SEQUENCE [LARGE SCALE GENOMIC DNA]</scope>
    <source>
        <strain evidence="1">Phe10_nw2017</strain>
    </source>
</reference>
<proteinExistence type="predicted"/>
<dbReference type="InterPro" id="IPR035985">
    <property type="entry name" value="Ubiquitin-activating_enz"/>
</dbReference>
<dbReference type="AlphaFoldDB" id="A0A5C6M2M7"/>
<organism evidence="1 2">
    <name type="scientific">Planctomyces bekefii</name>
    <dbReference type="NCBI Taxonomy" id="1653850"/>
    <lineage>
        <taxon>Bacteria</taxon>
        <taxon>Pseudomonadati</taxon>
        <taxon>Planctomycetota</taxon>
        <taxon>Planctomycetia</taxon>
        <taxon>Planctomycetales</taxon>
        <taxon>Planctomycetaceae</taxon>
        <taxon>Planctomyces</taxon>
    </lineage>
</organism>
<feature type="non-terminal residue" evidence="1">
    <location>
        <position position="201"/>
    </location>
</feature>
<comment type="caution">
    <text evidence="1">The sequence shown here is derived from an EMBL/GenBank/DDBJ whole genome shotgun (WGS) entry which is preliminary data.</text>
</comment>
<protein>
    <recommendedName>
        <fullName evidence="3">THIF-type NAD/FAD binding fold domain-containing protein</fullName>
    </recommendedName>
</protein>
<accession>A0A5C6M2M7</accession>
<evidence type="ECO:0000313" key="2">
    <source>
        <dbReference type="Proteomes" id="UP000321083"/>
    </source>
</evidence>
<sequence length="201" mass="22210">MNTISPETARCWLRIRRSVWERTLRQLVTQPDHWASGRLRREGAHSELLLLADDLQLSSTVPTGLQRPPLDDWLVLMHSDSEVPTADRLLALQQPRAAQLLVVLVLDRQHPERCHLLSFTNGRAPAVELCEISGSGMLQLQARTRDAVSHPAESRRSSRTRGALGADLHDRLRASIVTVVGAGRSGSQLCFLLAGLGVGRL</sequence>
<evidence type="ECO:0008006" key="3">
    <source>
        <dbReference type="Google" id="ProtNLM"/>
    </source>
</evidence>
<dbReference type="GO" id="GO:0008641">
    <property type="term" value="F:ubiquitin-like modifier activating enzyme activity"/>
    <property type="evidence" value="ECO:0007669"/>
    <property type="project" value="InterPro"/>
</dbReference>
<dbReference type="SUPFAM" id="SSF69572">
    <property type="entry name" value="Activating enzymes of the ubiquitin-like proteins"/>
    <property type="match status" value="1"/>
</dbReference>
<keyword evidence="2" id="KW-1185">Reference proteome</keyword>